<protein>
    <submittedName>
        <fullName evidence="1">Uncharacterized protein</fullName>
    </submittedName>
</protein>
<proteinExistence type="predicted"/>
<organism evidence="1">
    <name type="scientific">marine metagenome</name>
    <dbReference type="NCBI Taxonomy" id="408172"/>
    <lineage>
        <taxon>unclassified sequences</taxon>
        <taxon>metagenomes</taxon>
        <taxon>ecological metagenomes</taxon>
    </lineage>
</organism>
<name>A0A381V6A1_9ZZZZ</name>
<sequence length="32" mass="3741">MVLNYKTCVLHDIFHGCNCQFIMQIEIVLDEA</sequence>
<gene>
    <name evidence="1" type="ORF">METZ01_LOCUS88759</name>
</gene>
<accession>A0A381V6A1</accession>
<dbReference type="EMBL" id="UINC01007972">
    <property type="protein sequence ID" value="SVA35905.1"/>
    <property type="molecule type" value="Genomic_DNA"/>
</dbReference>
<reference evidence="1" key="1">
    <citation type="submission" date="2018-05" db="EMBL/GenBank/DDBJ databases">
        <authorList>
            <person name="Lanie J.A."/>
            <person name="Ng W.-L."/>
            <person name="Kazmierczak K.M."/>
            <person name="Andrzejewski T.M."/>
            <person name="Davidsen T.M."/>
            <person name="Wayne K.J."/>
            <person name="Tettelin H."/>
            <person name="Glass J.I."/>
            <person name="Rusch D."/>
            <person name="Podicherti R."/>
            <person name="Tsui H.-C.T."/>
            <person name="Winkler M.E."/>
        </authorList>
    </citation>
    <scope>NUCLEOTIDE SEQUENCE</scope>
</reference>
<dbReference type="AlphaFoldDB" id="A0A381V6A1"/>
<evidence type="ECO:0000313" key="1">
    <source>
        <dbReference type="EMBL" id="SVA35905.1"/>
    </source>
</evidence>